<organism evidence="2 3">
    <name type="scientific">Arthroderma otae (strain ATCC MYA-4605 / CBS 113480)</name>
    <name type="common">Microsporum canis</name>
    <dbReference type="NCBI Taxonomy" id="554155"/>
    <lineage>
        <taxon>Eukaryota</taxon>
        <taxon>Fungi</taxon>
        <taxon>Dikarya</taxon>
        <taxon>Ascomycota</taxon>
        <taxon>Pezizomycotina</taxon>
        <taxon>Eurotiomycetes</taxon>
        <taxon>Eurotiomycetidae</taxon>
        <taxon>Onygenales</taxon>
        <taxon>Arthrodermataceae</taxon>
        <taxon>Microsporum</taxon>
    </lineage>
</organism>
<evidence type="ECO:0000313" key="3">
    <source>
        <dbReference type="Proteomes" id="UP000002035"/>
    </source>
</evidence>
<feature type="region of interest" description="Disordered" evidence="1">
    <location>
        <begin position="119"/>
        <end position="151"/>
    </location>
</feature>
<dbReference type="GeneID" id="9225030"/>
<dbReference type="AlphaFoldDB" id="C5FKG8"/>
<accession>C5FKG8</accession>
<proteinExistence type="predicted"/>
<dbReference type="EMBL" id="DS995703">
    <property type="protein sequence ID" value="EEQ30190.1"/>
    <property type="molecule type" value="Genomic_DNA"/>
</dbReference>
<keyword evidence="3" id="KW-1185">Reference proteome</keyword>
<dbReference type="HOGENOM" id="CLU_1730989_0_0_1"/>
<dbReference type="RefSeq" id="XP_002847503.1">
    <property type="nucleotide sequence ID" value="XM_002847457.1"/>
</dbReference>
<protein>
    <submittedName>
        <fullName evidence="2">Uncharacterized protein</fullName>
    </submittedName>
</protein>
<evidence type="ECO:0000256" key="1">
    <source>
        <dbReference type="SAM" id="MobiDB-lite"/>
    </source>
</evidence>
<name>C5FKG8_ARTOC</name>
<dbReference type="VEuPathDB" id="FungiDB:MCYG_03009"/>
<reference evidence="3" key="1">
    <citation type="journal article" date="2012" name="MBio">
        <title>Comparative genome analysis of Trichophyton rubrum and related dermatophytes reveals candidate genes involved in infection.</title>
        <authorList>
            <person name="Martinez D.A."/>
            <person name="Oliver B.G."/>
            <person name="Graeser Y."/>
            <person name="Goldberg J.M."/>
            <person name="Li W."/>
            <person name="Martinez-Rossi N.M."/>
            <person name="Monod M."/>
            <person name="Shelest E."/>
            <person name="Barton R.C."/>
            <person name="Birch E."/>
            <person name="Brakhage A.A."/>
            <person name="Chen Z."/>
            <person name="Gurr S.J."/>
            <person name="Heiman D."/>
            <person name="Heitman J."/>
            <person name="Kosti I."/>
            <person name="Rossi A."/>
            <person name="Saif S."/>
            <person name="Samalova M."/>
            <person name="Saunders C.W."/>
            <person name="Shea T."/>
            <person name="Summerbell R.C."/>
            <person name="Xu J."/>
            <person name="Young S."/>
            <person name="Zeng Q."/>
            <person name="Birren B.W."/>
            <person name="Cuomo C.A."/>
            <person name="White T.C."/>
        </authorList>
    </citation>
    <scope>NUCLEOTIDE SEQUENCE [LARGE SCALE GENOMIC DNA]</scope>
    <source>
        <strain evidence="3">ATCC MYA-4605 / CBS 113480</strain>
    </source>
</reference>
<gene>
    <name evidence="2" type="ORF">MCYG_03009</name>
</gene>
<sequence length="151" mass="16935">MGLFRSTEARASKCKGKKVYNRKGRWQDAGISAVDALRQEPVLCIYGARFPLKKGIWISRVLFDLFGDKDQDRLSSPSGVEPDKVDRDRVSIVNILPQEGRKKQGDGVRMASRRLSMGCSDSSRAGCRAEKAKHAPPLHVPFSPAHERWTR</sequence>
<dbReference type="Proteomes" id="UP000002035">
    <property type="component" value="Unassembled WGS sequence"/>
</dbReference>
<evidence type="ECO:0000313" key="2">
    <source>
        <dbReference type="EMBL" id="EEQ30190.1"/>
    </source>
</evidence>